<dbReference type="Proteomes" id="UP000006744">
    <property type="component" value="Chromosome"/>
</dbReference>
<dbReference type="KEGG" id="bcg:BCG9842_B0289"/>
<proteinExistence type="predicted"/>
<feature type="compositionally biased region" description="Low complexity" evidence="1">
    <location>
        <begin position="9"/>
        <end position="20"/>
    </location>
</feature>
<reference evidence="2 3" key="1">
    <citation type="submission" date="2008-10" db="EMBL/GenBank/DDBJ databases">
        <title>Genome sequence of Bacillus cereus G9842.</title>
        <authorList>
            <person name="Dodson R.J."/>
            <person name="Durkin A.S."/>
            <person name="Rosovitz M.J."/>
            <person name="Rasko D.A."/>
            <person name="Hoffmaster A."/>
            <person name="Ravel J."/>
            <person name="Sutton G."/>
        </authorList>
    </citation>
    <scope>NUCLEOTIDE SEQUENCE [LARGE SCALE GENOMIC DNA]</scope>
    <source>
        <strain evidence="2 3">G9842</strain>
    </source>
</reference>
<dbReference type="HOGENOM" id="CLU_2876250_0_0_9"/>
<name>B7ILY6_BACC2</name>
<evidence type="ECO:0000313" key="2">
    <source>
        <dbReference type="EMBL" id="ACK94037.1"/>
    </source>
</evidence>
<feature type="region of interest" description="Disordered" evidence="1">
    <location>
        <begin position="1"/>
        <end position="27"/>
    </location>
</feature>
<dbReference type="AlphaFoldDB" id="B7ILY6"/>
<protein>
    <submittedName>
        <fullName evidence="2">Cell wall surface anchor family protein</fullName>
    </submittedName>
</protein>
<sequence>MALLSIGYSSLASASTGTTSKGEVSAQALEKKEAEFHAWQKEALEKKKAAMQE</sequence>
<evidence type="ECO:0000313" key="3">
    <source>
        <dbReference type="Proteomes" id="UP000006744"/>
    </source>
</evidence>
<evidence type="ECO:0000256" key="1">
    <source>
        <dbReference type="SAM" id="MobiDB-lite"/>
    </source>
</evidence>
<accession>B7ILY6</accession>
<dbReference type="EMBL" id="CP001186">
    <property type="protein sequence ID" value="ACK94037.1"/>
    <property type="molecule type" value="Genomic_DNA"/>
</dbReference>
<dbReference type="RefSeq" id="WP_015945913.1">
    <property type="nucleotide sequence ID" value="NC_011772.1"/>
</dbReference>
<organism evidence="2 3">
    <name type="scientific">Bacillus cereus (strain G9842)</name>
    <dbReference type="NCBI Taxonomy" id="405531"/>
    <lineage>
        <taxon>Bacteria</taxon>
        <taxon>Bacillati</taxon>
        <taxon>Bacillota</taxon>
        <taxon>Bacilli</taxon>
        <taxon>Bacillales</taxon>
        <taxon>Bacillaceae</taxon>
        <taxon>Bacillus</taxon>
        <taxon>Bacillus cereus group</taxon>
    </lineage>
</organism>
<gene>
    <name evidence="2" type="ordered locus">BCG9842_B0289</name>
</gene>